<name>A0A8K0R9T2_9PLEO</name>
<gene>
    <name evidence="1" type="ORF">FB567DRAFT_310390</name>
</gene>
<dbReference type="EMBL" id="JAGMVJ010000006">
    <property type="protein sequence ID" value="KAH7089822.1"/>
    <property type="molecule type" value="Genomic_DNA"/>
</dbReference>
<dbReference type="AlphaFoldDB" id="A0A8K0R9T2"/>
<protein>
    <recommendedName>
        <fullName evidence="3">SprT-like domain-containing protein</fullName>
    </recommendedName>
</protein>
<sequence length="388" mass="44161">MGQHEDAVISSTPRRRRIHPLRRITRVVFRGCYRRREEGGASTEICRGPSFFHNLLPIVEPFLLLDPKLLFIEDHILGRPQAPRNGKSYKIPANVEELRVWIKEASTPCDCDECAPWLYQLCEDSAHGVIRDHPYALTRKRDRFVPRQDGPALPRPELSLRLYGEYETMRLVRYHITWLDDMYINVSPEKCGPNVRQLQSLLHAWKPNLTGPDMRTSMSSTQALHLISVLNQVFFFGSIPPHRQAISAGFSWLSPTDKSCFGIGTFNSLIGTQVLLHPTLYRTGGNADDLDVRWRNRLGTILHELCHAFLKAYTCRSCPMHDHCVGARGHGRAWQLLAAKMEEVATGLMGGFVDFGRWPSLLNEMEGCGKLPSAHDLETLQVGTKWEK</sequence>
<evidence type="ECO:0000313" key="2">
    <source>
        <dbReference type="Proteomes" id="UP000813461"/>
    </source>
</evidence>
<proteinExistence type="predicted"/>
<dbReference type="Proteomes" id="UP000813461">
    <property type="component" value="Unassembled WGS sequence"/>
</dbReference>
<reference evidence="1" key="1">
    <citation type="journal article" date="2021" name="Nat. Commun.">
        <title>Genetic determinants of endophytism in the Arabidopsis root mycobiome.</title>
        <authorList>
            <person name="Mesny F."/>
            <person name="Miyauchi S."/>
            <person name="Thiergart T."/>
            <person name="Pickel B."/>
            <person name="Atanasova L."/>
            <person name="Karlsson M."/>
            <person name="Huettel B."/>
            <person name="Barry K.W."/>
            <person name="Haridas S."/>
            <person name="Chen C."/>
            <person name="Bauer D."/>
            <person name="Andreopoulos W."/>
            <person name="Pangilinan J."/>
            <person name="LaButti K."/>
            <person name="Riley R."/>
            <person name="Lipzen A."/>
            <person name="Clum A."/>
            <person name="Drula E."/>
            <person name="Henrissat B."/>
            <person name="Kohler A."/>
            <person name="Grigoriev I.V."/>
            <person name="Martin F.M."/>
            <person name="Hacquard S."/>
        </authorList>
    </citation>
    <scope>NUCLEOTIDE SEQUENCE</scope>
    <source>
        <strain evidence="1">MPI-SDFR-AT-0120</strain>
    </source>
</reference>
<organism evidence="1 2">
    <name type="scientific">Paraphoma chrysanthemicola</name>
    <dbReference type="NCBI Taxonomy" id="798071"/>
    <lineage>
        <taxon>Eukaryota</taxon>
        <taxon>Fungi</taxon>
        <taxon>Dikarya</taxon>
        <taxon>Ascomycota</taxon>
        <taxon>Pezizomycotina</taxon>
        <taxon>Dothideomycetes</taxon>
        <taxon>Pleosporomycetidae</taxon>
        <taxon>Pleosporales</taxon>
        <taxon>Pleosporineae</taxon>
        <taxon>Phaeosphaeriaceae</taxon>
        <taxon>Paraphoma</taxon>
    </lineage>
</organism>
<evidence type="ECO:0000313" key="1">
    <source>
        <dbReference type="EMBL" id="KAH7089822.1"/>
    </source>
</evidence>
<dbReference type="OrthoDB" id="3796964at2759"/>
<keyword evidence="2" id="KW-1185">Reference proteome</keyword>
<accession>A0A8K0R9T2</accession>
<comment type="caution">
    <text evidence="1">The sequence shown here is derived from an EMBL/GenBank/DDBJ whole genome shotgun (WGS) entry which is preliminary data.</text>
</comment>
<evidence type="ECO:0008006" key="3">
    <source>
        <dbReference type="Google" id="ProtNLM"/>
    </source>
</evidence>